<reference evidence="4" key="1">
    <citation type="submission" date="2015-01" db="EMBL/GenBank/DDBJ databases">
        <title>Flavisolibacter sp./LCS9/ whole genome sequencing.</title>
        <authorList>
            <person name="Kim M.K."/>
            <person name="Srinivasan S."/>
            <person name="Lee J.-J."/>
        </authorList>
    </citation>
    <scope>NUCLEOTIDE SEQUENCE [LARGE SCALE GENOMIC DNA]</scope>
    <source>
        <strain evidence="4">LCS9</strain>
    </source>
</reference>
<evidence type="ECO:0000259" key="2">
    <source>
        <dbReference type="Pfam" id="PF04909"/>
    </source>
</evidence>
<gene>
    <name evidence="3" type="ORF">SY85_13660</name>
</gene>
<organism evidence="3 4">
    <name type="scientific">Flavisolibacter tropicus</name>
    <dbReference type="NCBI Taxonomy" id="1492898"/>
    <lineage>
        <taxon>Bacteria</taxon>
        <taxon>Pseudomonadati</taxon>
        <taxon>Bacteroidota</taxon>
        <taxon>Chitinophagia</taxon>
        <taxon>Chitinophagales</taxon>
        <taxon>Chitinophagaceae</taxon>
        <taxon>Flavisolibacter</taxon>
    </lineage>
</organism>
<dbReference type="RefSeq" id="WP_066405382.1">
    <property type="nucleotide sequence ID" value="NZ_CP011390.1"/>
</dbReference>
<dbReference type="STRING" id="1492898.SY85_13660"/>
<evidence type="ECO:0000256" key="1">
    <source>
        <dbReference type="ARBA" id="ARBA00038310"/>
    </source>
</evidence>
<name>A0A172TXD6_9BACT</name>
<feature type="domain" description="Amidohydrolase-related" evidence="2">
    <location>
        <begin position="3"/>
        <end position="275"/>
    </location>
</feature>
<dbReference type="InterPro" id="IPR032466">
    <property type="entry name" value="Metal_Hydrolase"/>
</dbReference>
<dbReference type="InterPro" id="IPR006680">
    <property type="entry name" value="Amidohydro-rel"/>
</dbReference>
<evidence type="ECO:0000313" key="4">
    <source>
        <dbReference type="Proteomes" id="UP000077177"/>
    </source>
</evidence>
<dbReference type="AlphaFoldDB" id="A0A172TXD6"/>
<proteinExistence type="inferred from homology"/>
<dbReference type="Gene3D" id="3.20.20.140">
    <property type="entry name" value="Metal-dependent hydrolases"/>
    <property type="match status" value="1"/>
</dbReference>
<dbReference type="SUPFAM" id="SSF51556">
    <property type="entry name" value="Metallo-dependent hydrolases"/>
    <property type="match status" value="1"/>
</dbReference>
<dbReference type="EMBL" id="CP011390">
    <property type="protein sequence ID" value="ANE51397.1"/>
    <property type="molecule type" value="Genomic_DNA"/>
</dbReference>
<sequence>MRIDAHQHFWQFDPVRDSWITDYMAVLQRDFMPADLHPFLTQNGFDGCVAVQADQSEKETEFLVQLASKNDFIKGVVGWVDLQADTINDRLAYYKQFDIVKGFRHILQGESQRDLMLMPRFKKGIAALQQFGFTYDVLIFPDQLKYANELVGQLPDQKFVIDHLAKPPIKEQKIAPWREELFQIAQHENLYCKLSGLVTEADWQNWKKDDFKCYMDAVVEAFGVNRILFGTDWPVCLVAASYKQTVDIVQDYFAAFTEEEQQKVFGKNAVRFYNL</sequence>
<dbReference type="KEGG" id="fla:SY85_13660"/>
<accession>A0A172TXD6</accession>
<dbReference type="Pfam" id="PF04909">
    <property type="entry name" value="Amidohydro_2"/>
    <property type="match status" value="1"/>
</dbReference>
<keyword evidence="3" id="KW-0378">Hydrolase</keyword>
<keyword evidence="4" id="KW-1185">Reference proteome</keyword>
<dbReference type="OrthoDB" id="5450317at2"/>
<evidence type="ECO:0000313" key="3">
    <source>
        <dbReference type="EMBL" id="ANE51397.1"/>
    </source>
</evidence>
<dbReference type="Proteomes" id="UP000077177">
    <property type="component" value="Chromosome"/>
</dbReference>
<protein>
    <submittedName>
        <fullName evidence="3">Amidohydrolase</fullName>
    </submittedName>
</protein>
<dbReference type="GO" id="GO:0016787">
    <property type="term" value="F:hydrolase activity"/>
    <property type="evidence" value="ECO:0007669"/>
    <property type="project" value="UniProtKB-KW"/>
</dbReference>
<comment type="similarity">
    <text evidence="1">Belongs to the metallo-dependent hydrolases superfamily.</text>
</comment>
<dbReference type="PANTHER" id="PTHR43569:SF2">
    <property type="entry name" value="AMIDOHYDROLASE-RELATED DOMAIN-CONTAINING PROTEIN"/>
    <property type="match status" value="1"/>
</dbReference>
<reference evidence="3 4" key="2">
    <citation type="journal article" date="2016" name="Int. J. Syst. Evol. Microbiol.">
        <title>Flavisolibacter tropicus sp. nov., isolated from tropical soil.</title>
        <authorList>
            <person name="Lee J.J."/>
            <person name="Kang M.S."/>
            <person name="Kim G.S."/>
            <person name="Lee C.S."/>
            <person name="Lim S."/>
            <person name="Lee J."/>
            <person name="Roh S.H."/>
            <person name="Kang H."/>
            <person name="Ha J.M."/>
            <person name="Bae S."/>
            <person name="Jung H.Y."/>
            <person name="Kim M.K."/>
        </authorList>
    </citation>
    <scope>NUCLEOTIDE SEQUENCE [LARGE SCALE GENOMIC DNA]</scope>
    <source>
        <strain evidence="3 4">LCS9</strain>
    </source>
</reference>
<dbReference type="InterPro" id="IPR052350">
    <property type="entry name" value="Metallo-dep_Lactonases"/>
</dbReference>
<dbReference type="PATRIC" id="fig|1492898.3.peg.2948"/>
<dbReference type="PANTHER" id="PTHR43569">
    <property type="entry name" value="AMIDOHYDROLASE"/>
    <property type="match status" value="1"/>
</dbReference>